<sequence length="195" mass="22159">MGGSRRKYKRSKPKVRVGLPKKNPNVFKPAFCVPPKLRALIDQDPSNWDDTASVIQNYKSFGVVSNPNFLGIRSRTSHIIESDSLQVPPPPSKHSDEAETDDHELSDSGSDLEEDDLKTALGKQRRDGKSAPPKPLTTIQRVYFSRLIEKYGDDYERMFMDTKLNAMQHSVATLEKLCKRYHMNGDEKLLILTKK</sequence>
<comment type="similarity">
    <text evidence="2">Belongs to the NOP16 family.</text>
</comment>
<comment type="subcellular location">
    <subcellularLocation>
        <location evidence="1">Nucleus</location>
        <location evidence="1">Nucleolus</location>
    </subcellularLocation>
</comment>
<evidence type="ECO:0000256" key="4">
    <source>
        <dbReference type="ARBA" id="ARBA00023242"/>
    </source>
</evidence>
<dbReference type="PANTHER" id="PTHR13243">
    <property type="entry name" value="HSPC111 PROTEIN-RELATED"/>
    <property type="match status" value="1"/>
</dbReference>
<reference evidence="6" key="1">
    <citation type="submission" date="2018-02" db="EMBL/GenBank/DDBJ databases">
        <authorList>
            <person name="Cohen D.B."/>
            <person name="Kent A.D."/>
        </authorList>
    </citation>
    <scope>NUCLEOTIDE SEQUENCE</scope>
</reference>
<evidence type="ECO:0000313" key="6">
    <source>
        <dbReference type="EMBL" id="SPD30751.1"/>
    </source>
</evidence>
<feature type="region of interest" description="Disordered" evidence="5">
    <location>
        <begin position="1"/>
        <end position="22"/>
    </location>
</feature>
<feature type="region of interest" description="Disordered" evidence="5">
    <location>
        <begin position="81"/>
        <end position="114"/>
    </location>
</feature>
<proteinExistence type="inferred from homology"/>
<organism evidence="6">
    <name type="scientific">Fagus sylvatica</name>
    <name type="common">Beechnut</name>
    <dbReference type="NCBI Taxonomy" id="28930"/>
    <lineage>
        <taxon>Eukaryota</taxon>
        <taxon>Viridiplantae</taxon>
        <taxon>Streptophyta</taxon>
        <taxon>Embryophyta</taxon>
        <taxon>Tracheophyta</taxon>
        <taxon>Spermatophyta</taxon>
        <taxon>Magnoliopsida</taxon>
        <taxon>eudicotyledons</taxon>
        <taxon>Gunneridae</taxon>
        <taxon>Pentapetalae</taxon>
        <taxon>rosids</taxon>
        <taxon>fabids</taxon>
        <taxon>Fagales</taxon>
        <taxon>Fagaceae</taxon>
        <taxon>Fagus</taxon>
    </lineage>
</organism>
<dbReference type="AlphaFoldDB" id="A0A2N9J345"/>
<protein>
    <recommendedName>
        <fullName evidence="3">Nucleolar protein 16</fullName>
    </recommendedName>
</protein>
<gene>
    <name evidence="6" type="ORF">FSB_LOCUS58633</name>
</gene>
<dbReference type="InterPro" id="IPR019002">
    <property type="entry name" value="Ribosome_biogenesis_Nop16"/>
</dbReference>
<evidence type="ECO:0000256" key="1">
    <source>
        <dbReference type="ARBA" id="ARBA00004604"/>
    </source>
</evidence>
<dbReference type="GO" id="GO:0042273">
    <property type="term" value="P:ribosomal large subunit biogenesis"/>
    <property type="evidence" value="ECO:0007669"/>
    <property type="project" value="TreeGrafter"/>
</dbReference>
<feature type="compositionally biased region" description="Basic residues" evidence="5">
    <location>
        <begin position="1"/>
        <end position="15"/>
    </location>
</feature>
<evidence type="ECO:0000256" key="5">
    <source>
        <dbReference type="SAM" id="MobiDB-lite"/>
    </source>
</evidence>
<dbReference type="PANTHER" id="PTHR13243:SF1">
    <property type="entry name" value="NUCLEOLAR PROTEIN 16"/>
    <property type="match status" value="1"/>
</dbReference>
<feature type="compositionally biased region" description="Acidic residues" evidence="5">
    <location>
        <begin position="98"/>
        <end position="114"/>
    </location>
</feature>
<dbReference type="Pfam" id="PF09420">
    <property type="entry name" value="Nop16"/>
    <property type="match status" value="2"/>
</dbReference>
<accession>A0A2N9J345</accession>
<keyword evidence="4" id="KW-0539">Nucleus</keyword>
<evidence type="ECO:0000256" key="3">
    <source>
        <dbReference type="ARBA" id="ARBA00015522"/>
    </source>
</evidence>
<name>A0A2N9J345_FAGSY</name>
<evidence type="ECO:0000256" key="2">
    <source>
        <dbReference type="ARBA" id="ARBA00008479"/>
    </source>
</evidence>
<dbReference type="EMBL" id="OIVN01006331">
    <property type="protein sequence ID" value="SPD30751.1"/>
    <property type="molecule type" value="Genomic_DNA"/>
</dbReference>
<dbReference type="GO" id="GO:0005730">
    <property type="term" value="C:nucleolus"/>
    <property type="evidence" value="ECO:0007669"/>
    <property type="project" value="UniProtKB-SubCell"/>
</dbReference>